<dbReference type="InterPro" id="IPR045179">
    <property type="entry name" value="YgfZ/GcvT"/>
</dbReference>
<comment type="caution">
    <text evidence="6">The sequence shown here is derived from an EMBL/GenBank/DDBJ whole genome shotgun (WGS) entry which is preliminary data.</text>
</comment>
<evidence type="ECO:0000259" key="5">
    <source>
        <dbReference type="Pfam" id="PF25455"/>
    </source>
</evidence>
<keyword evidence="3" id="KW-0496">Mitochondrion</keyword>
<keyword evidence="2" id="KW-0809">Transit peptide</keyword>
<dbReference type="GeneID" id="42005698"/>
<organism evidence="6 7">
    <name type="scientific">Synchytrium microbalum</name>
    <dbReference type="NCBI Taxonomy" id="1806994"/>
    <lineage>
        <taxon>Eukaryota</taxon>
        <taxon>Fungi</taxon>
        <taxon>Fungi incertae sedis</taxon>
        <taxon>Chytridiomycota</taxon>
        <taxon>Chytridiomycota incertae sedis</taxon>
        <taxon>Chytridiomycetes</taxon>
        <taxon>Synchytriales</taxon>
        <taxon>Synchytriaceae</taxon>
        <taxon>Synchytrium</taxon>
    </lineage>
</organism>
<feature type="domain" description="CAF17 C-terminal" evidence="5">
    <location>
        <begin position="289"/>
        <end position="373"/>
    </location>
</feature>
<dbReference type="InterPro" id="IPR017703">
    <property type="entry name" value="YgfZ/GCV_T_CS"/>
</dbReference>
<dbReference type="OrthoDB" id="191995at2759"/>
<dbReference type="RefSeq" id="XP_031023663.1">
    <property type="nucleotide sequence ID" value="XM_031170401.1"/>
</dbReference>
<keyword evidence="6" id="KW-0808">Transferase</keyword>
<keyword evidence="7" id="KW-1185">Reference proteome</keyword>
<comment type="subcellular location">
    <subcellularLocation>
        <location evidence="1">Mitochondrion</location>
    </subcellularLocation>
</comment>
<dbReference type="Proteomes" id="UP000319731">
    <property type="component" value="Unassembled WGS sequence"/>
</dbReference>
<dbReference type="PANTHER" id="PTHR22602">
    <property type="entry name" value="TRANSFERASE CAF17, MITOCHONDRIAL-RELATED"/>
    <property type="match status" value="1"/>
</dbReference>
<evidence type="ECO:0000256" key="1">
    <source>
        <dbReference type="ARBA" id="ARBA00004173"/>
    </source>
</evidence>
<comment type="similarity">
    <text evidence="4">Belongs to the GcvT family. CAF17/IBA57 subfamily.</text>
</comment>
<dbReference type="AlphaFoldDB" id="A0A507C4V0"/>
<proteinExistence type="inferred from homology"/>
<protein>
    <submittedName>
        <fullName evidence="6">Aminomethyltransferase</fullName>
    </submittedName>
</protein>
<dbReference type="InterPro" id="IPR057460">
    <property type="entry name" value="CAF17_C"/>
</dbReference>
<evidence type="ECO:0000256" key="4">
    <source>
        <dbReference type="ARBA" id="ARBA00093447"/>
    </source>
</evidence>
<evidence type="ECO:0000313" key="7">
    <source>
        <dbReference type="Proteomes" id="UP000319731"/>
    </source>
</evidence>
<dbReference type="NCBIfam" id="TIGR03317">
    <property type="entry name" value="ygfZ_signature"/>
    <property type="match status" value="1"/>
</dbReference>
<dbReference type="Pfam" id="PF25455">
    <property type="entry name" value="Beta-barrel_CAF17_C"/>
    <property type="match status" value="1"/>
</dbReference>
<reference evidence="6 7" key="1">
    <citation type="journal article" date="2019" name="Sci. Rep.">
        <title>Comparative genomics of chytrid fungi reveal insights into the obligate biotrophic and pathogenic lifestyle of Synchytrium endobioticum.</title>
        <authorList>
            <person name="van de Vossenberg B.T.L.H."/>
            <person name="Warris S."/>
            <person name="Nguyen H.D.T."/>
            <person name="van Gent-Pelzer M.P.E."/>
            <person name="Joly D.L."/>
            <person name="van de Geest H.C."/>
            <person name="Bonants P.J.M."/>
            <person name="Smith D.S."/>
            <person name="Levesque C.A."/>
            <person name="van der Lee T.A.J."/>
        </authorList>
    </citation>
    <scope>NUCLEOTIDE SEQUENCE [LARGE SCALE GENOMIC DNA]</scope>
    <source>
        <strain evidence="6 7">JEL517</strain>
    </source>
</reference>
<dbReference type="SUPFAM" id="SSF103025">
    <property type="entry name" value="Folate-binding domain"/>
    <property type="match status" value="1"/>
</dbReference>
<dbReference type="InterPro" id="IPR027266">
    <property type="entry name" value="TrmE/GcvT-like"/>
</dbReference>
<dbReference type="GO" id="GO:0016226">
    <property type="term" value="P:iron-sulfur cluster assembly"/>
    <property type="evidence" value="ECO:0007669"/>
    <property type="project" value="TreeGrafter"/>
</dbReference>
<dbReference type="GO" id="GO:0005759">
    <property type="term" value="C:mitochondrial matrix"/>
    <property type="evidence" value="ECO:0007669"/>
    <property type="project" value="TreeGrafter"/>
</dbReference>
<keyword evidence="6" id="KW-0489">Methyltransferase</keyword>
<dbReference type="PANTHER" id="PTHR22602:SF0">
    <property type="entry name" value="TRANSFERASE CAF17, MITOCHONDRIAL-RELATED"/>
    <property type="match status" value="1"/>
</dbReference>
<dbReference type="Gene3D" id="3.30.1360.120">
    <property type="entry name" value="Probable tRNA modification gtpase trme, domain 1"/>
    <property type="match status" value="1"/>
</dbReference>
<dbReference type="EMBL" id="QEAO01000030">
    <property type="protein sequence ID" value="TPX32455.1"/>
    <property type="molecule type" value="Genomic_DNA"/>
</dbReference>
<sequence>MLPLRLNTVWIRHRASSFIPCTKSRLYSTGHSSFPIEASHYLIQTATSDRYTLLQNRGFLEIEGADVVKFLQGLITNHMPKIERGGDGFYCAFLTPQGRVLYDAFIHPKNLGPDFPHPSFIIDVDACAVQGLSQHLNKYKLRSKVKITDATSRYRAYQAWGPSVKALWTGGPSSSDAHTVGKVIPVGAMVSRPRFCDIGGIDSRQADLGLRIVVPVNSKVPVLTNQVPEEEYTLRRIMYGVPEGMDDYFHGSSLPLESNLDYMQGVDFRKGCYLGQELTIRTYHTGVTRKRILPIQVFSDVSKPPSTLTLDTTTQLTIPASQSEINANNKSVGKFCSGRYNVGLALLRLEHVGHVVALEGGLFGKAFIPSWWPIPPPSPSAEGKQH</sequence>
<accession>A0A507C4V0</accession>
<dbReference type="GO" id="GO:0008168">
    <property type="term" value="F:methyltransferase activity"/>
    <property type="evidence" value="ECO:0007669"/>
    <property type="project" value="UniProtKB-KW"/>
</dbReference>
<dbReference type="GO" id="GO:0032259">
    <property type="term" value="P:methylation"/>
    <property type="evidence" value="ECO:0007669"/>
    <property type="project" value="UniProtKB-KW"/>
</dbReference>
<evidence type="ECO:0000313" key="6">
    <source>
        <dbReference type="EMBL" id="TPX32455.1"/>
    </source>
</evidence>
<gene>
    <name evidence="6" type="primary">GCV1</name>
    <name evidence="6" type="ORF">SmJEL517_g04473</name>
</gene>
<evidence type="ECO:0000256" key="3">
    <source>
        <dbReference type="ARBA" id="ARBA00023128"/>
    </source>
</evidence>
<dbReference type="STRING" id="1806994.A0A507C4V0"/>
<evidence type="ECO:0000256" key="2">
    <source>
        <dbReference type="ARBA" id="ARBA00022946"/>
    </source>
</evidence>
<name>A0A507C4V0_9FUNG</name>